<dbReference type="Proteomes" id="UP000008311">
    <property type="component" value="Unassembled WGS sequence"/>
</dbReference>
<evidence type="ECO:0000313" key="3">
    <source>
        <dbReference type="Proteomes" id="UP000008311"/>
    </source>
</evidence>
<keyword evidence="3" id="KW-1185">Reference proteome</keyword>
<dbReference type="InterPro" id="IPR058594">
    <property type="entry name" value="PB1-like_dom_pln"/>
</dbReference>
<evidence type="ECO:0000313" key="2">
    <source>
        <dbReference type="EMBL" id="EEF36395.1"/>
    </source>
</evidence>
<feature type="domain" description="PB1-like" evidence="1">
    <location>
        <begin position="3"/>
        <end position="64"/>
    </location>
</feature>
<proteinExistence type="predicted"/>
<organism evidence="2 3">
    <name type="scientific">Ricinus communis</name>
    <name type="common">Castor bean</name>
    <dbReference type="NCBI Taxonomy" id="3988"/>
    <lineage>
        <taxon>Eukaryota</taxon>
        <taxon>Viridiplantae</taxon>
        <taxon>Streptophyta</taxon>
        <taxon>Embryophyta</taxon>
        <taxon>Tracheophyta</taxon>
        <taxon>Spermatophyta</taxon>
        <taxon>Magnoliopsida</taxon>
        <taxon>eudicotyledons</taxon>
        <taxon>Gunneridae</taxon>
        <taxon>Pentapetalae</taxon>
        <taxon>rosids</taxon>
        <taxon>fabids</taxon>
        <taxon>Malpighiales</taxon>
        <taxon>Euphorbiaceae</taxon>
        <taxon>Acalyphoideae</taxon>
        <taxon>Acalypheae</taxon>
        <taxon>Ricinus</taxon>
    </lineage>
</organism>
<sequence>MLGKIGFCDNCDSDKFGFFNMEGIVKDLRYSKVLKMGYMKLESGGFYFFEEDKNAMEMLKFIRNGMLHRLLVKWKVVKFMLWLKKKTLVLIVKIVTQSLLKLVIRMMGWVILILAQMMRSI</sequence>
<accession>B9SJ02</accession>
<reference evidence="3" key="1">
    <citation type="journal article" date="2010" name="Nat. Biotechnol.">
        <title>Draft genome sequence of the oilseed species Ricinus communis.</title>
        <authorList>
            <person name="Chan A.P."/>
            <person name="Crabtree J."/>
            <person name="Zhao Q."/>
            <person name="Lorenzi H."/>
            <person name="Orvis J."/>
            <person name="Puiu D."/>
            <person name="Melake-Berhan A."/>
            <person name="Jones K.M."/>
            <person name="Redman J."/>
            <person name="Chen G."/>
            <person name="Cahoon E.B."/>
            <person name="Gedil M."/>
            <person name="Stanke M."/>
            <person name="Haas B.J."/>
            <person name="Wortman J.R."/>
            <person name="Fraser-Liggett C.M."/>
            <person name="Ravel J."/>
            <person name="Rabinowicz P.D."/>
        </authorList>
    </citation>
    <scope>NUCLEOTIDE SEQUENCE [LARGE SCALE GENOMIC DNA]</scope>
    <source>
        <strain evidence="3">cv. Hale</strain>
    </source>
</reference>
<protein>
    <recommendedName>
        <fullName evidence="1">PB1-like domain-containing protein</fullName>
    </recommendedName>
</protein>
<gene>
    <name evidence="2" type="ORF">RCOM_0597460</name>
</gene>
<name>B9SJ02_RICCO</name>
<dbReference type="InParanoid" id="B9SJ02"/>
<dbReference type="AlphaFoldDB" id="B9SJ02"/>
<evidence type="ECO:0000259" key="1">
    <source>
        <dbReference type="Pfam" id="PF26130"/>
    </source>
</evidence>
<dbReference type="Pfam" id="PF26130">
    <property type="entry name" value="PB1-like"/>
    <property type="match status" value="1"/>
</dbReference>
<dbReference type="EMBL" id="EQ973978">
    <property type="protein sequence ID" value="EEF36395.1"/>
    <property type="molecule type" value="Genomic_DNA"/>
</dbReference>